<comment type="caution">
    <text evidence="2">The sequence shown here is derived from an EMBL/GenBank/DDBJ whole genome shotgun (WGS) entry which is preliminary data.</text>
</comment>
<organism evidence="2 3">
    <name type="scientific">Cryptosporangium minutisporangium</name>
    <dbReference type="NCBI Taxonomy" id="113569"/>
    <lineage>
        <taxon>Bacteria</taxon>
        <taxon>Bacillati</taxon>
        <taxon>Actinomycetota</taxon>
        <taxon>Actinomycetes</taxon>
        <taxon>Cryptosporangiales</taxon>
        <taxon>Cryptosporangiaceae</taxon>
        <taxon>Cryptosporangium</taxon>
    </lineage>
</organism>
<reference evidence="3" key="1">
    <citation type="journal article" date="2019" name="Int. J. Syst. Evol. Microbiol.">
        <title>The Global Catalogue of Microorganisms (GCM) 10K type strain sequencing project: providing services to taxonomists for standard genome sequencing and annotation.</title>
        <authorList>
            <consortium name="The Broad Institute Genomics Platform"/>
            <consortium name="The Broad Institute Genome Sequencing Center for Infectious Disease"/>
            <person name="Wu L."/>
            <person name="Ma J."/>
        </authorList>
    </citation>
    <scope>NUCLEOTIDE SEQUENCE [LARGE SCALE GENOMIC DNA]</scope>
    <source>
        <strain evidence="3">JCM 9458</strain>
    </source>
</reference>
<keyword evidence="3" id="KW-1185">Reference proteome</keyword>
<feature type="compositionally biased region" description="Polar residues" evidence="1">
    <location>
        <begin position="20"/>
        <end position="34"/>
    </location>
</feature>
<dbReference type="EMBL" id="BAAAYN010000017">
    <property type="protein sequence ID" value="GAA3386977.1"/>
    <property type="molecule type" value="Genomic_DNA"/>
</dbReference>
<accession>A0ABP6SXA8</accession>
<gene>
    <name evidence="2" type="ORF">GCM10020369_27760</name>
</gene>
<dbReference type="Gene3D" id="2.50.20.20">
    <property type="match status" value="1"/>
</dbReference>
<evidence type="ECO:0000313" key="3">
    <source>
        <dbReference type="Proteomes" id="UP001501676"/>
    </source>
</evidence>
<name>A0ABP6SXA8_9ACTN</name>
<evidence type="ECO:0008006" key="4">
    <source>
        <dbReference type="Google" id="ProtNLM"/>
    </source>
</evidence>
<protein>
    <recommendedName>
        <fullName evidence="4">F5/8 type C domain-containing protein</fullName>
    </recommendedName>
</protein>
<evidence type="ECO:0000256" key="1">
    <source>
        <dbReference type="SAM" id="MobiDB-lite"/>
    </source>
</evidence>
<proteinExistence type="predicted"/>
<evidence type="ECO:0000313" key="2">
    <source>
        <dbReference type="EMBL" id="GAA3386977.1"/>
    </source>
</evidence>
<feature type="region of interest" description="Disordered" evidence="1">
    <location>
        <begin position="1"/>
        <end position="34"/>
    </location>
</feature>
<feature type="region of interest" description="Disordered" evidence="1">
    <location>
        <begin position="158"/>
        <end position="180"/>
    </location>
</feature>
<dbReference type="Proteomes" id="UP001501676">
    <property type="component" value="Unassembled WGS sequence"/>
</dbReference>
<sequence>MPENESVQGTGAFDGGAGKFTSTTTLTSPKHPSSTERIVLDADYYQREPGRPWVHLDLGRVKKDSPYHFDRLDPIGLAKFAGAITYVTRTNPTTYTGRFRPDSGDDPFLPIGAPSLWAVGLPVSPFTLTVDDRGRVTSISVELTPADSPTLTMTTTLSAHGEPLNLSAPDAQEADETYYD</sequence>